<dbReference type="SUPFAM" id="SSF48350">
    <property type="entry name" value="GTPase activation domain, GAP"/>
    <property type="match status" value="1"/>
</dbReference>
<dbReference type="PANTHER" id="PTHR10194:SF60">
    <property type="entry name" value="RAS GTPASE-ACTIVATING PROTEIN RASKOL"/>
    <property type="match status" value="1"/>
</dbReference>
<dbReference type="PROSITE" id="PS50021">
    <property type="entry name" value="CH"/>
    <property type="match status" value="1"/>
</dbReference>
<feature type="domain" description="Ras-GAP" evidence="4">
    <location>
        <begin position="602"/>
        <end position="840"/>
    </location>
</feature>
<organism evidence="6 7">
    <name type="scientific">Anaeramoeba flamelloides</name>
    <dbReference type="NCBI Taxonomy" id="1746091"/>
    <lineage>
        <taxon>Eukaryota</taxon>
        <taxon>Metamonada</taxon>
        <taxon>Anaeramoebidae</taxon>
        <taxon>Anaeramoeba</taxon>
    </lineage>
</organism>
<dbReference type="SUPFAM" id="SSF47576">
    <property type="entry name" value="Calponin-homology domain, CH-domain"/>
    <property type="match status" value="1"/>
</dbReference>
<keyword evidence="2" id="KW-0175">Coiled coil</keyword>
<name>A0ABQ8Z5D4_9EUKA</name>
<dbReference type="Pfam" id="PF00307">
    <property type="entry name" value="CH"/>
    <property type="match status" value="1"/>
</dbReference>
<reference evidence="6" key="1">
    <citation type="submission" date="2022-08" db="EMBL/GenBank/DDBJ databases">
        <title>Novel sulfate-reducing endosymbionts in the free-living metamonad Anaeramoeba.</title>
        <authorList>
            <person name="Jerlstrom-Hultqvist J."/>
            <person name="Cepicka I."/>
            <person name="Gallot-Lavallee L."/>
            <person name="Salas-Leiva D."/>
            <person name="Curtis B.A."/>
            <person name="Zahonova K."/>
            <person name="Pipaliya S."/>
            <person name="Dacks J."/>
            <person name="Roger A.J."/>
        </authorList>
    </citation>
    <scope>NUCLEOTIDE SEQUENCE</scope>
    <source>
        <strain evidence="6">Schooner1</strain>
    </source>
</reference>
<feature type="coiled-coil region" evidence="2">
    <location>
        <begin position="172"/>
        <end position="206"/>
    </location>
</feature>
<feature type="compositionally biased region" description="Basic residues" evidence="3">
    <location>
        <begin position="1090"/>
        <end position="1107"/>
    </location>
</feature>
<dbReference type="PROSITE" id="PS50018">
    <property type="entry name" value="RAS_GTPASE_ACTIV_2"/>
    <property type="match status" value="1"/>
</dbReference>
<evidence type="ECO:0000313" key="7">
    <source>
        <dbReference type="Proteomes" id="UP001150062"/>
    </source>
</evidence>
<dbReference type="PANTHER" id="PTHR10194">
    <property type="entry name" value="RAS GTPASE-ACTIVATING PROTEINS"/>
    <property type="match status" value="1"/>
</dbReference>
<dbReference type="Pfam" id="PF00616">
    <property type="entry name" value="RasGAP"/>
    <property type="match status" value="1"/>
</dbReference>
<dbReference type="SMART" id="SM00033">
    <property type="entry name" value="CH"/>
    <property type="match status" value="1"/>
</dbReference>
<sequence length="1107" mass="129093">MTTSNSFLKSLRNIIIFSFFRQIDLLVMATINQELEMVLEEVTKQPMISDLINSNYESIKNLDLQQILLRFVNKTLKDKQINLPISNFDKDFEDCTIFIYLLFDLTGEKEFLKLLDEKSLLERAKRFIKLVNKMELNFKICSAKDIVKGNKLHLISFVGKLFLLFNYQMEWDQKCETQIESLENDLENKEKEIKQLKKELQKIDSDLMNQDNFTTNSKPTKKSGNIYTFTDIINQLIEDSAFLKYNIYESIRSLIKSLNSNNQQQNKFLSILNKFQETEFEGFVIWNTNILFMVGIVSIIKSHAKENFTNKIQNLIYNEILKFNGVNDKEIEKFFSKLFAVLKKQKIYTMQIHPVYKSLSVFFDQFRYLCLFRIELTERVTTYLFKGKSFLELKKTKKIFKKQFWKQFHLITNQIMPGVIDESILIEILYEFFSKLKIQHTNKKYGQKEKKEQKEVKKEQKEVKKEQKEVIKEQKKEKKKVKENQELLEICKKIVNESKKKAFGKSIKLIINNLIGTKSKKLLQNYFGLFNSTYISGSVSGSGSASTSSSSISSYQNENSSFGKEGEEEILSSCYQLLKLYLNKNDSDFLCKALDNQISGESSKNLSFSLFYFFDFFGLSLTFINFAIRYEILSCNKNQNSLFKPNHISSLLTTIYTQLYGEKYIQILIGDLIQEILKNKQKQEIEKKKLSNNIMDNNNNDNSNSFGGGSGGGGGGNKKNTDDNFEKNKNLGSNLENFENNLNSDANFIRKYFYKIIDLLFSKINDFPKEIKIIANFYQKELGKNYPNALINALGSLVFTKFICPTIISPENHNLVYKQVKPNERKTLINISAVIQKLGVGSIFPETKPSLLSLNKDIGKLAEKRLEFYRLISEHDENLDLKKYLKPFSQNENDQNNNYYFDPIEPYQIHEFFTRFDSKKFINSQKLSLELLVQIEKIKENFLVKPKDKLSNASDDNEKFFGKFGKQYLDDFCEKLEKFRLFIKSINQNLTPFNAFFDSLIEQPQQKNFKTDNQNLLKNSENIKNDKTITNLNENGKKNELKIEKNNSKGKHKGKGKGKGKGKSKGKIKGKGKSKKKNNNEKTKKEKQNIRKKSFSSMFKRKNKTDK</sequence>
<feature type="compositionally biased region" description="Basic and acidic residues" evidence="3">
    <location>
        <begin position="1078"/>
        <end position="1089"/>
    </location>
</feature>
<evidence type="ECO:0000259" key="4">
    <source>
        <dbReference type="PROSITE" id="PS50018"/>
    </source>
</evidence>
<dbReference type="InterPro" id="IPR001715">
    <property type="entry name" value="CH_dom"/>
</dbReference>
<dbReference type="Gene3D" id="1.10.506.10">
    <property type="entry name" value="GTPase Activation - p120gap, domain 1"/>
    <property type="match status" value="1"/>
</dbReference>
<feature type="compositionally biased region" description="Basic and acidic residues" evidence="3">
    <location>
        <begin position="1035"/>
        <end position="1047"/>
    </location>
</feature>
<comment type="caution">
    <text evidence="6">The sequence shown here is derived from an EMBL/GenBank/DDBJ whole genome shotgun (WGS) entry which is preliminary data.</text>
</comment>
<evidence type="ECO:0000259" key="5">
    <source>
        <dbReference type="PROSITE" id="PS50021"/>
    </source>
</evidence>
<feature type="region of interest" description="Disordered" evidence="3">
    <location>
        <begin position="1030"/>
        <end position="1107"/>
    </location>
</feature>
<evidence type="ECO:0000256" key="2">
    <source>
        <dbReference type="SAM" id="Coils"/>
    </source>
</evidence>
<accession>A0ABQ8Z5D4</accession>
<evidence type="ECO:0000256" key="3">
    <source>
        <dbReference type="SAM" id="MobiDB-lite"/>
    </source>
</evidence>
<feature type="domain" description="Calponin-homology (CH)" evidence="5">
    <location>
        <begin position="62"/>
        <end position="169"/>
    </location>
</feature>
<feature type="compositionally biased region" description="Basic and acidic residues" evidence="3">
    <location>
        <begin position="719"/>
        <end position="728"/>
    </location>
</feature>
<proteinExistence type="predicted"/>
<dbReference type="InterPro" id="IPR001936">
    <property type="entry name" value="RasGAP_dom"/>
</dbReference>
<dbReference type="InterPro" id="IPR039360">
    <property type="entry name" value="Ras_GTPase"/>
</dbReference>
<dbReference type="InterPro" id="IPR036872">
    <property type="entry name" value="CH_dom_sf"/>
</dbReference>
<feature type="compositionally biased region" description="Gly residues" evidence="3">
    <location>
        <begin position="706"/>
        <end position="717"/>
    </location>
</feature>
<evidence type="ECO:0000256" key="1">
    <source>
        <dbReference type="ARBA" id="ARBA00022468"/>
    </source>
</evidence>
<evidence type="ECO:0000313" key="6">
    <source>
        <dbReference type="EMBL" id="KAJ6252108.1"/>
    </source>
</evidence>
<gene>
    <name evidence="6" type="ORF">M0813_14489</name>
</gene>
<feature type="coiled-coil region" evidence="2">
    <location>
        <begin position="442"/>
        <end position="485"/>
    </location>
</feature>
<protein>
    <submittedName>
        <fullName evidence="6">Ras gtpase-activating protein</fullName>
    </submittedName>
</protein>
<dbReference type="InterPro" id="IPR008936">
    <property type="entry name" value="Rho_GTPase_activation_prot"/>
</dbReference>
<keyword evidence="1" id="KW-0343">GTPase activation</keyword>
<feature type="compositionally biased region" description="Low complexity" evidence="3">
    <location>
        <begin position="691"/>
        <end position="705"/>
    </location>
</feature>
<dbReference type="Gene3D" id="1.10.418.10">
    <property type="entry name" value="Calponin-like domain"/>
    <property type="match status" value="1"/>
</dbReference>
<dbReference type="EMBL" id="JAOAOG010000048">
    <property type="protein sequence ID" value="KAJ6252108.1"/>
    <property type="molecule type" value="Genomic_DNA"/>
</dbReference>
<keyword evidence="7" id="KW-1185">Reference proteome</keyword>
<dbReference type="SMART" id="SM00323">
    <property type="entry name" value="RasGAP"/>
    <property type="match status" value="1"/>
</dbReference>
<feature type="compositionally biased region" description="Basic residues" evidence="3">
    <location>
        <begin position="1048"/>
        <end position="1077"/>
    </location>
</feature>
<dbReference type="Proteomes" id="UP001150062">
    <property type="component" value="Unassembled WGS sequence"/>
</dbReference>
<feature type="region of interest" description="Disordered" evidence="3">
    <location>
        <begin position="691"/>
        <end position="728"/>
    </location>
</feature>